<dbReference type="GO" id="GO:0008757">
    <property type="term" value="F:S-adenosylmethionine-dependent methyltransferase activity"/>
    <property type="evidence" value="ECO:0007669"/>
    <property type="project" value="InterPro"/>
</dbReference>
<accession>A0AAU7X599</accession>
<proteinExistence type="predicted"/>
<dbReference type="InterPro" id="IPR019734">
    <property type="entry name" value="TPR_rpt"/>
</dbReference>
<dbReference type="PANTHER" id="PTHR43861">
    <property type="entry name" value="TRANS-ACONITATE 2-METHYLTRANSFERASE-RELATED"/>
    <property type="match status" value="1"/>
</dbReference>
<dbReference type="Gene3D" id="3.40.50.150">
    <property type="entry name" value="Vaccinia Virus protein VP39"/>
    <property type="match status" value="1"/>
</dbReference>
<dbReference type="CDD" id="cd02440">
    <property type="entry name" value="AdoMet_MTases"/>
    <property type="match status" value="1"/>
</dbReference>
<dbReference type="Gene3D" id="1.25.40.10">
    <property type="entry name" value="Tetratricopeptide repeat domain"/>
    <property type="match status" value="1"/>
</dbReference>
<evidence type="ECO:0000256" key="1">
    <source>
        <dbReference type="PROSITE-ProRule" id="PRU00339"/>
    </source>
</evidence>
<dbReference type="Pfam" id="PF14559">
    <property type="entry name" value="TPR_19"/>
    <property type="match status" value="1"/>
</dbReference>
<dbReference type="GO" id="GO:0032259">
    <property type="term" value="P:methylation"/>
    <property type="evidence" value="ECO:0007669"/>
    <property type="project" value="UniProtKB-KW"/>
</dbReference>
<keyword evidence="1" id="KW-0802">TPR repeat</keyword>
<dbReference type="EMBL" id="CP158568">
    <property type="protein sequence ID" value="XBY43294.1"/>
    <property type="molecule type" value="Genomic_DNA"/>
</dbReference>
<evidence type="ECO:0000259" key="2">
    <source>
        <dbReference type="Pfam" id="PF08241"/>
    </source>
</evidence>
<sequence length="306" mass="31828">MQPTFLSSGDLIADRRADYAAALMESGDASAAADLLEQALDLAPGWAPGWFRLGEAREAAGHIEGAAAAYLRATELDPSDRLGAGLRLARLNGAPAPDAPPPAYVRDLFDAYADRFEQHLVEALGYRAPQAIAAVLARHGATGPFGTVVDLGCGTGLMGPLLRPITGKLIGIDLSERMLAVAAAKQLYDRLEAADVVAALEALPAGSVELVTAADVFCYLGDLAPVLTAAAHALAPRGRLAFTVETDPAVGTGFTLRDSLRYAHAPASLMALAGTLGFRVEAMETLDLRQDRGAPVTGLAALFTRS</sequence>
<feature type="repeat" description="TPR" evidence="1">
    <location>
        <begin position="47"/>
        <end position="80"/>
    </location>
</feature>
<evidence type="ECO:0000313" key="3">
    <source>
        <dbReference type="EMBL" id="XBY43294.1"/>
    </source>
</evidence>
<organism evidence="3">
    <name type="scientific">Methyloraptor flagellatus</name>
    <dbReference type="NCBI Taxonomy" id="3162530"/>
    <lineage>
        <taxon>Bacteria</taxon>
        <taxon>Pseudomonadati</taxon>
        <taxon>Pseudomonadota</taxon>
        <taxon>Alphaproteobacteria</taxon>
        <taxon>Hyphomicrobiales</taxon>
        <taxon>Ancalomicrobiaceae</taxon>
        <taxon>Methyloraptor</taxon>
    </lineage>
</organism>
<reference evidence="3" key="1">
    <citation type="submission" date="2024-06" db="EMBL/GenBank/DDBJ databases">
        <title>Methylostella associata gen. nov., sp. nov., a novel Ancalomicrobiaceae-affiliated facultatively methylotrophic bacteria that feed on methanotrophs of the genus Methylococcus.</title>
        <authorList>
            <person name="Saltykova V."/>
            <person name="Danilova O.V."/>
            <person name="Oshkin I.Y."/>
            <person name="Belova S.E."/>
            <person name="Pimenov N.V."/>
            <person name="Dedysh S.N."/>
        </authorList>
    </citation>
    <scope>NUCLEOTIDE SEQUENCE</scope>
    <source>
        <strain evidence="3">S20</strain>
    </source>
</reference>
<dbReference type="SUPFAM" id="SSF53335">
    <property type="entry name" value="S-adenosyl-L-methionine-dependent methyltransferases"/>
    <property type="match status" value="1"/>
</dbReference>
<dbReference type="InterPro" id="IPR013216">
    <property type="entry name" value="Methyltransf_11"/>
</dbReference>
<dbReference type="KEGG" id="mflg:ABS361_14470"/>
<gene>
    <name evidence="3" type="ORF">ABS361_14470</name>
</gene>
<dbReference type="RefSeq" id="WP_407048393.1">
    <property type="nucleotide sequence ID" value="NZ_CP158568.1"/>
</dbReference>
<dbReference type="InterPro" id="IPR029063">
    <property type="entry name" value="SAM-dependent_MTases_sf"/>
</dbReference>
<dbReference type="AlphaFoldDB" id="A0AAU7X599"/>
<dbReference type="InterPro" id="IPR011990">
    <property type="entry name" value="TPR-like_helical_dom_sf"/>
</dbReference>
<dbReference type="SMART" id="SM00028">
    <property type="entry name" value="TPR"/>
    <property type="match status" value="2"/>
</dbReference>
<protein>
    <submittedName>
        <fullName evidence="3">Methyltransferase domain-containing protein</fullName>
    </submittedName>
</protein>
<dbReference type="Pfam" id="PF08241">
    <property type="entry name" value="Methyltransf_11"/>
    <property type="match status" value="1"/>
</dbReference>
<dbReference type="SUPFAM" id="SSF48452">
    <property type="entry name" value="TPR-like"/>
    <property type="match status" value="1"/>
</dbReference>
<keyword evidence="3" id="KW-0489">Methyltransferase</keyword>
<feature type="domain" description="Methyltransferase type 11" evidence="2">
    <location>
        <begin position="149"/>
        <end position="242"/>
    </location>
</feature>
<dbReference type="PROSITE" id="PS50005">
    <property type="entry name" value="TPR"/>
    <property type="match status" value="1"/>
</dbReference>
<keyword evidence="3" id="KW-0808">Transferase</keyword>
<name>A0AAU7X599_9HYPH</name>